<reference evidence="2" key="2">
    <citation type="submission" date="2021-05" db="UniProtKB">
        <authorList>
            <consortium name="EnsemblPlants"/>
        </authorList>
    </citation>
    <scope>IDENTIFICATION</scope>
    <source>
        <strain evidence="2">subsp. malaccensis</strain>
    </source>
</reference>
<dbReference type="InParanoid" id="A0A804LBM2"/>
<name>A0A804LBM2_MUSAM</name>
<reference evidence="1" key="1">
    <citation type="submission" date="2021-03" db="EMBL/GenBank/DDBJ databases">
        <authorList>
            <consortium name="Genoscope - CEA"/>
            <person name="William W."/>
        </authorList>
    </citation>
    <scope>NUCLEOTIDE SEQUENCE</scope>
    <source>
        <strain evidence="1">Doubled-haploid Pahang</strain>
    </source>
</reference>
<accession>A0A804LBM2</accession>
<dbReference type="Proteomes" id="UP000012960">
    <property type="component" value="Unplaced"/>
</dbReference>
<gene>
    <name evidence="1" type="ORF">GSMUA_00370.1</name>
</gene>
<evidence type="ECO:0000313" key="1">
    <source>
        <dbReference type="EMBL" id="CAG1865591.1"/>
    </source>
</evidence>
<dbReference type="Gramene" id="Ma11_t24810.1">
    <property type="protein sequence ID" value="Ma11_p24810.1"/>
    <property type="gene ID" value="Ma11_g24810"/>
</dbReference>
<dbReference type="EnsemblPlants" id="Ma11_t24810.1">
    <property type="protein sequence ID" value="Ma11_p24810.1"/>
    <property type="gene ID" value="Ma11_g24810"/>
</dbReference>
<proteinExistence type="predicted"/>
<dbReference type="AlphaFoldDB" id="A0A804LBM2"/>
<dbReference type="EMBL" id="HG996475">
    <property type="protein sequence ID" value="CAG1865591.1"/>
    <property type="molecule type" value="Genomic_DNA"/>
</dbReference>
<evidence type="ECO:0000313" key="2">
    <source>
        <dbReference type="EnsemblPlants" id="Ma11_p24810.1"/>
    </source>
</evidence>
<keyword evidence="3" id="KW-1185">Reference proteome</keyword>
<evidence type="ECO:0000313" key="3">
    <source>
        <dbReference type="Proteomes" id="UP000012960"/>
    </source>
</evidence>
<organism evidence="2 3">
    <name type="scientific">Musa acuminata subsp. malaccensis</name>
    <name type="common">Wild banana</name>
    <name type="synonym">Musa malaccensis</name>
    <dbReference type="NCBI Taxonomy" id="214687"/>
    <lineage>
        <taxon>Eukaryota</taxon>
        <taxon>Viridiplantae</taxon>
        <taxon>Streptophyta</taxon>
        <taxon>Embryophyta</taxon>
        <taxon>Tracheophyta</taxon>
        <taxon>Spermatophyta</taxon>
        <taxon>Magnoliopsida</taxon>
        <taxon>Liliopsida</taxon>
        <taxon>Zingiberales</taxon>
        <taxon>Musaceae</taxon>
        <taxon>Musa</taxon>
    </lineage>
</organism>
<protein>
    <submittedName>
        <fullName evidence="1">(wild Malaysian banana) hypothetical protein</fullName>
    </submittedName>
</protein>
<sequence>MVIYEDWLNKTQLLVLYPTHRSKKKRKKKENIFFDWIITIYKAFDLRREL</sequence>